<dbReference type="InterPro" id="IPR011706">
    <property type="entry name" value="Cu-oxidase_C"/>
</dbReference>
<dbReference type="SUPFAM" id="SSF49503">
    <property type="entry name" value="Cupredoxins"/>
    <property type="match status" value="2"/>
</dbReference>
<dbReference type="InterPro" id="IPR008972">
    <property type="entry name" value="Cupredoxin"/>
</dbReference>
<sequence>MVLHAFPNTAEHLLCGRCSGVLEGEIQTYTWKIPERTGPTSNDFECIPWLYYSTVNVIKDTNSGLVGPLIVCRENVNVNQIVHRVLLFMIFDENRSWYFEDNIATYSLEPNKVDRDDETFQLSNQMHAINGRMFGTNQGLTAHVGDEVNWYLMGVGSEFDLHTVHFHGHSYTYTDMGKYRSDVYDLPPGTFAVVKMYPRAVGTWLFHCHVGEHIEAGMESTYTVFPNNGKDWQVGAADPTCQPGRGSPGVLMGWSTGGKRLQCDQAPWGEGVLVSLSFAHTCMYPLTLNIFLNERKSNISNMFVFFFSLFFGEIFHYRVRVLARKTERDRETESKKSPSRGMATPQSLLLHSPLGILGTHAHTPGMSLSCQVRDLNRG</sequence>
<protein>
    <recommendedName>
        <fullName evidence="1">ferroxidase</fullName>
        <ecNumber evidence="1">1.16.3.1</ecNumber>
    </recommendedName>
</protein>
<feature type="domain" description="Plastocyanin-like" evidence="4">
    <location>
        <begin position="120"/>
        <end position="224"/>
    </location>
</feature>
<dbReference type="Gene3D" id="2.60.40.420">
    <property type="entry name" value="Cupredoxins - blue copper proteins"/>
    <property type="match status" value="2"/>
</dbReference>
<dbReference type="PROSITE" id="PS00079">
    <property type="entry name" value="MULTICOPPER_OXIDASE1"/>
    <property type="match status" value="1"/>
</dbReference>
<dbReference type="InParanoid" id="L9KRP5"/>
<organism evidence="5 6">
    <name type="scientific">Tupaia chinensis</name>
    <name type="common">Chinese tree shrew</name>
    <name type="synonym">Tupaia belangeri chinensis</name>
    <dbReference type="NCBI Taxonomy" id="246437"/>
    <lineage>
        <taxon>Eukaryota</taxon>
        <taxon>Metazoa</taxon>
        <taxon>Chordata</taxon>
        <taxon>Craniata</taxon>
        <taxon>Vertebrata</taxon>
        <taxon>Euteleostomi</taxon>
        <taxon>Mammalia</taxon>
        <taxon>Eutheria</taxon>
        <taxon>Euarchontoglires</taxon>
        <taxon>Scandentia</taxon>
        <taxon>Tupaiidae</taxon>
        <taxon>Tupaia</taxon>
    </lineage>
</organism>
<keyword evidence="2" id="KW-0479">Metal-binding</keyword>
<dbReference type="Pfam" id="PF07731">
    <property type="entry name" value="Cu-oxidase_2"/>
    <property type="match status" value="1"/>
</dbReference>
<dbReference type="GO" id="GO:0005507">
    <property type="term" value="F:copper ion binding"/>
    <property type="evidence" value="ECO:0007669"/>
    <property type="project" value="InterPro"/>
</dbReference>
<dbReference type="STRING" id="246437.L9KRP5"/>
<dbReference type="Proteomes" id="UP000011518">
    <property type="component" value="Unassembled WGS sequence"/>
</dbReference>
<accession>L9KRP5</accession>
<dbReference type="PROSITE" id="PS00080">
    <property type="entry name" value="MULTICOPPER_OXIDASE2"/>
    <property type="match status" value="1"/>
</dbReference>
<evidence type="ECO:0000256" key="2">
    <source>
        <dbReference type="ARBA" id="ARBA00022723"/>
    </source>
</evidence>
<evidence type="ECO:0000313" key="5">
    <source>
        <dbReference type="EMBL" id="ELW65144.1"/>
    </source>
</evidence>
<dbReference type="AlphaFoldDB" id="L9KRP5"/>
<dbReference type="EC" id="1.16.3.1" evidence="1"/>
<feature type="compositionally biased region" description="Basic and acidic residues" evidence="3">
    <location>
        <begin position="326"/>
        <end position="336"/>
    </location>
</feature>
<keyword evidence="6" id="KW-1185">Reference proteome</keyword>
<proteinExistence type="predicted"/>
<evidence type="ECO:0000313" key="6">
    <source>
        <dbReference type="Proteomes" id="UP000011518"/>
    </source>
</evidence>
<dbReference type="InterPro" id="IPR033138">
    <property type="entry name" value="Cu_oxidase_CS"/>
</dbReference>
<evidence type="ECO:0000256" key="3">
    <source>
        <dbReference type="SAM" id="MobiDB-lite"/>
    </source>
</evidence>
<name>L9KRP5_TUPCH</name>
<dbReference type="GO" id="GO:0004322">
    <property type="term" value="F:ferroxidase activity"/>
    <property type="evidence" value="ECO:0007669"/>
    <property type="project" value="UniProtKB-EC"/>
</dbReference>
<evidence type="ECO:0000259" key="4">
    <source>
        <dbReference type="Pfam" id="PF07731"/>
    </source>
</evidence>
<reference evidence="6" key="2">
    <citation type="journal article" date="2013" name="Nat. Commun.">
        <title>Genome of the Chinese tree shrew.</title>
        <authorList>
            <person name="Fan Y."/>
            <person name="Huang Z.Y."/>
            <person name="Cao C.C."/>
            <person name="Chen C.S."/>
            <person name="Chen Y.X."/>
            <person name="Fan D.D."/>
            <person name="He J."/>
            <person name="Hou H.L."/>
            <person name="Hu L."/>
            <person name="Hu X.T."/>
            <person name="Jiang X.T."/>
            <person name="Lai R."/>
            <person name="Lang Y.S."/>
            <person name="Liang B."/>
            <person name="Liao S.G."/>
            <person name="Mu D."/>
            <person name="Ma Y.Y."/>
            <person name="Niu Y.Y."/>
            <person name="Sun X.Q."/>
            <person name="Xia J.Q."/>
            <person name="Xiao J."/>
            <person name="Xiong Z.Q."/>
            <person name="Xu L."/>
            <person name="Yang L."/>
            <person name="Zhang Y."/>
            <person name="Zhao W."/>
            <person name="Zhao X.D."/>
            <person name="Zheng Y.T."/>
            <person name="Zhou J.M."/>
            <person name="Zhu Y.B."/>
            <person name="Zhang G.J."/>
            <person name="Wang J."/>
            <person name="Yao Y.G."/>
        </authorList>
    </citation>
    <scope>NUCLEOTIDE SEQUENCE [LARGE SCALE GENOMIC DNA]</scope>
</reference>
<feature type="region of interest" description="Disordered" evidence="3">
    <location>
        <begin position="326"/>
        <end position="345"/>
    </location>
</feature>
<dbReference type="EMBL" id="KB320701">
    <property type="protein sequence ID" value="ELW65144.1"/>
    <property type="molecule type" value="Genomic_DNA"/>
</dbReference>
<dbReference type="InterPro" id="IPR002355">
    <property type="entry name" value="Cu_oxidase_Cu_BS"/>
</dbReference>
<evidence type="ECO:0000256" key="1">
    <source>
        <dbReference type="ARBA" id="ARBA00013107"/>
    </source>
</evidence>
<reference evidence="6" key="1">
    <citation type="submission" date="2012-07" db="EMBL/GenBank/DDBJ databases">
        <title>Genome of the Chinese tree shrew, a rising model animal genetically related to primates.</title>
        <authorList>
            <person name="Zhang G."/>
            <person name="Fan Y."/>
            <person name="Yao Y."/>
            <person name="Huang Z."/>
        </authorList>
    </citation>
    <scope>NUCLEOTIDE SEQUENCE [LARGE SCALE GENOMIC DNA]</scope>
</reference>
<gene>
    <name evidence="5" type="ORF">TREES_T100009824</name>
</gene>